<organism evidence="2 3">
    <name type="scientific">Parascaris equorum</name>
    <name type="common">Equine roundworm</name>
    <dbReference type="NCBI Taxonomy" id="6256"/>
    <lineage>
        <taxon>Eukaryota</taxon>
        <taxon>Metazoa</taxon>
        <taxon>Ecdysozoa</taxon>
        <taxon>Nematoda</taxon>
        <taxon>Chromadorea</taxon>
        <taxon>Rhabditida</taxon>
        <taxon>Spirurina</taxon>
        <taxon>Ascaridomorpha</taxon>
        <taxon>Ascaridoidea</taxon>
        <taxon>Ascarididae</taxon>
        <taxon>Parascaris</taxon>
    </lineage>
</organism>
<reference evidence="3" key="1">
    <citation type="submission" date="2022-11" db="UniProtKB">
        <authorList>
            <consortium name="WormBaseParasite"/>
        </authorList>
    </citation>
    <scope>IDENTIFICATION</scope>
</reference>
<dbReference type="SMART" id="SM00467">
    <property type="entry name" value="GS"/>
    <property type="match status" value="1"/>
</dbReference>
<accession>A0A914REN4</accession>
<protein>
    <submittedName>
        <fullName evidence="3">GS domain-containing protein</fullName>
    </submittedName>
</protein>
<dbReference type="AlphaFoldDB" id="A0A914REN4"/>
<dbReference type="GO" id="GO:0004675">
    <property type="term" value="F:transmembrane receptor protein serine/threonine kinase activity"/>
    <property type="evidence" value="ECO:0007669"/>
    <property type="project" value="InterPro"/>
</dbReference>
<name>A0A914REN4_PAREQ</name>
<evidence type="ECO:0000313" key="2">
    <source>
        <dbReference type="Proteomes" id="UP000887564"/>
    </source>
</evidence>
<dbReference type="WBParaSite" id="PEQ_0000477001-mRNA-1">
    <property type="protein sequence ID" value="PEQ_0000477001-mRNA-1"/>
    <property type="gene ID" value="PEQ_0000477001"/>
</dbReference>
<dbReference type="Proteomes" id="UP000887564">
    <property type="component" value="Unplaced"/>
</dbReference>
<dbReference type="PROSITE" id="PS51256">
    <property type="entry name" value="GS"/>
    <property type="match status" value="1"/>
</dbReference>
<evidence type="ECO:0000313" key="3">
    <source>
        <dbReference type="WBParaSite" id="PEQ_0000477001-mRNA-1"/>
    </source>
</evidence>
<proteinExistence type="predicted"/>
<evidence type="ECO:0000259" key="1">
    <source>
        <dbReference type="PROSITE" id="PS51256"/>
    </source>
</evidence>
<dbReference type="GO" id="GO:0005524">
    <property type="term" value="F:ATP binding"/>
    <property type="evidence" value="ECO:0007669"/>
    <property type="project" value="InterPro"/>
</dbReference>
<sequence>MLLGSPSDDLAHLSDLLGNLDDSGTTGSGSGLPLLVQRTIARQIELHTEIGKGRFGEVCSLMFCLFFAKCSCSLHSLSL</sequence>
<feature type="domain" description="GS" evidence="1">
    <location>
        <begin position="14"/>
        <end position="43"/>
    </location>
</feature>
<keyword evidence="2" id="KW-1185">Reference proteome</keyword>
<dbReference type="InterPro" id="IPR003605">
    <property type="entry name" value="GS_dom"/>
</dbReference>
<dbReference type="Gene3D" id="3.30.200.20">
    <property type="entry name" value="Phosphorylase Kinase, domain 1"/>
    <property type="match status" value="1"/>
</dbReference>
<dbReference type="Pfam" id="PF08515">
    <property type="entry name" value="TGF_beta_GS"/>
    <property type="match status" value="1"/>
</dbReference>
<dbReference type="GO" id="GO:0016020">
    <property type="term" value="C:membrane"/>
    <property type="evidence" value="ECO:0007669"/>
    <property type="project" value="InterPro"/>
</dbReference>